<name>A0A644TJ03_9ZZZZ</name>
<dbReference type="Gene3D" id="3.40.630.30">
    <property type="match status" value="1"/>
</dbReference>
<dbReference type="EC" id="2.3.1.267" evidence="2"/>
<feature type="domain" description="N-acetyltransferase" evidence="1">
    <location>
        <begin position="4"/>
        <end position="146"/>
    </location>
</feature>
<dbReference type="InterPro" id="IPR016181">
    <property type="entry name" value="Acyl_CoA_acyltransferase"/>
</dbReference>
<dbReference type="SUPFAM" id="SSF55729">
    <property type="entry name" value="Acyl-CoA N-acyltransferases (Nat)"/>
    <property type="match status" value="1"/>
</dbReference>
<organism evidence="2">
    <name type="scientific">bioreactor metagenome</name>
    <dbReference type="NCBI Taxonomy" id="1076179"/>
    <lineage>
        <taxon>unclassified sequences</taxon>
        <taxon>metagenomes</taxon>
        <taxon>ecological metagenomes</taxon>
    </lineage>
</organism>
<dbReference type="PANTHER" id="PTHR43617:SF20">
    <property type="entry name" value="N-ALPHA-ACETYLTRANSFERASE RIMI"/>
    <property type="match status" value="1"/>
</dbReference>
<reference evidence="2" key="1">
    <citation type="submission" date="2019-08" db="EMBL/GenBank/DDBJ databases">
        <authorList>
            <person name="Kucharzyk K."/>
            <person name="Murdoch R.W."/>
            <person name="Higgins S."/>
            <person name="Loffler F."/>
        </authorList>
    </citation>
    <scope>NUCLEOTIDE SEQUENCE</scope>
</reference>
<dbReference type="PANTHER" id="PTHR43617">
    <property type="entry name" value="L-AMINO ACID N-ACETYLTRANSFERASE"/>
    <property type="match status" value="1"/>
</dbReference>
<dbReference type="Pfam" id="PF00583">
    <property type="entry name" value="Acetyltransf_1"/>
    <property type="match status" value="1"/>
</dbReference>
<dbReference type="GO" id="GO:0008999">
    <property type="term" value="F:protein-N-terminal-alanine acetyltransferase activity"/>
    <property type="evidence" value="ECO:0007669"/>
    <property type="project" value="UniProtKB-EC"/>
</dbReference>
<proteinExistence type="predicted"/>
<dbReference type="AlphaFoldDB" id="A0A644TJ03"/>
<sequence>MSDICIRPMQAEDIDAVLTIEHQSFSLPWSREAFQAEVCNNLACYLVMEMDGLMIGYGGMWIVLDEAHITNVAILPDYREQGLGKRLFASMIHQANSRGTIRMTLEVRVSNTAAQKLYKGFGFTVCGLRRGYYTDNQEDALIMWRQ</sequence>
<evidence type="ECO:0000259" key="1">
    <source>
        <dbReference type="PROSITE" id="PS51186"/>
    </source>
</evidence>
<dbReference type="InterPro" id="IPR006464">
    <property type="entry name" value="AcTrfase_RimI/Ard1"/>
</dbReference>
<keyword evidence="2" id="KW-0012">Acyltransferase</keyword>
<dbReference type="EMBL" id="VSSQ01000029">
    <property type="protein sequence ID" value="MPL65691.1"/>
    <property type="molecule type" value="Genomic_DNA"/>
</dbReference>
<evidence type="ECO:0000313" key="2">
    <source>
        <dbReference type="EMBL" id="MPL65691.1"/>
    </source>
</evidence>
<dbReference type="NCBIfam" id="TIGR01575">
    <property type="entry name" value="rimI"/>
    <property type="match status" value="1"/>
</dbReference>
<dbReference type="PROSITE" id="PS51186">
    <property type="entry name" value="GNAT"/>
    <property type="match status" value="1"/>
</dbReference>
<gene>
    <name evidence="2" type="primary">rimI_2</name>
    <name evidence="2" type="ORF">SDC9_11355</name>
</gene>
<accession>A0A644TJ03</accession>
<comment type="caution">
    <text evidence="2">The sequence shown here is derived from an EMBL/GenBank/DDBJ whole genome shotgun (WGS) entry which is preliminary data.</text>
</comment>
<protein>
    <submittedName>
        <fullName evidence="2">Ribosomal-protein-alanine acetyltransferase</fullName>
        <ecNumber evidence="2">2.3.1.267</ecNumber>
    </submittedName>
</protein>
<dbReference type="InterPro" id="IPR050276">
    <property type="entry name" value="MshD_Acetyltransferase"/>
</dbReference>
<dbReference type="CDD" id="cd04301">
    <property type="entry name" value="NAT_SF"/>
    <property type="match status" value="1"/>
</dbReference>
<dbReference type="InterPro" id="IPR000182">
    <property type="entry name" value="GNAT_dom"/>
</dbReference>
<keyword evidence="2" id="KW-0808">Transferase</keyword>